<proteinExistence type="predicted"/>
<sequence length="126" mass="13268">MLYPENLIKRVSEIGVLACEQGRLQDAEVIFGGVAAIADDVTSHTAAGLGMAATKIAGGDFESGVKLLSDNLAALDYENMDALALLVFAMKRSGRTQDAEELIPRLTSNPDFKGSLAEEILLAAEG</sequence>
<dbReference type="InterPro" id="IPR011990">
    <property type="entry name" value="TPR-like_helical_dom_sf"/>
</dbReference>
<name>Q2SC19_HAHCH</name>
<dbReference type="AlphaFoldDB" id="Q2SC19"/>
<gene>
    <name evidence="1" type="ordered locus">HCH_05124</name>
</gene>
<evidence type="ECO:0000313" key="1">
    <source>
        <dbReference type="EMBL" id="ABC31805.1"/>
    </source>
</evidence>
<dbReference type="RefSeq" id="WP_011398870.1">
    <property type="nucleotide sequence ID" value="NC_007645.1"/>
</dbReference>
<organism evidence="1 2">
    <name type="scientific">Hahella chejuensis (strain KCTC 2396)</name>
    <dbReference type="NCBI Taxonomy" id="349521"/>
    <lineage>
        <taxon>Bacteria</taxon>
        <taxon>Pseudomonadati</taxon>
        <taxon>Pseudomonadota</taxon>
        <taxon>Gammaproteobacteria</taxon>
        <taxon>Oceanospirillales</taxon>
        <taxon>Hahellaceae</taxon>
        <taxon>Hahella</taxon>
    </lineage>
</organism>
<dbReference type="EMBL" id="CP000155">
    <property type="protein sequence ID" value="ABC31805.1"/>
    <property type="molecule type" value="Genomic_DNA"/>
</dbReference>
<dbReference type="Gene3D" id="1.25.40.10">
    <property type="entry name" value="Tetratricopeptide repeat domain"/>
    <property type="match status" value="1"/>
</dbReference>
<dbReference type="Proteomes" id="UP000000238">
    <property type="component" value="Chromosome"/>
</dbReference>
<dbReference type="HOGENOM" id="CLU_1978418_0_0_6"/>
<dbReference type="OrthoDB" id="6196103at2"/>
<keyword evidence="2" id="KW-1185">Reference proteome</keyword>
<evidence type="ECO:0000313" key="2">
    <source>
        <dbReference type="Proteomes" id="UP000000238"/>
    </source>
</evidence>
<dbReference type="KEGG" id="hch:HCH_05124"/>
<dbReference type="SUPFAM" id="SSF48452">
    <property type="entry name" value="TPR-like"/>
    <property type="match status" value="1"/>
</dbReference>
<protein>
    <recommendedName>
        <fullName evidence="3">FOG: TPR repeat</fullName>
    </recommendedName>
</protein>
<evidence type="ECO:0008006" key="3">
    <source>
        <dbReference type="Google" id="ProtNLM"/>
    </source>
</evidence>
<reference evidence="1 2" key="1">
    <citation type="journal article" date="2005" name="Nucleic Acids Res.">
        <title>Genomic blueprint of Hahella chejuensis, a marine microbe producing an algicidal agent.</title>
        <authorList>
            <person name="Jeong H."/>
            <person name="Yim J.H."/>
            <person name="Lee C."/>
            <person name="Choi S.-H."/>
            <person name="Park Y.K."/>
            <person name="Yoon S.H."/>
            <person name="Hur C.-G."/>
            <person name="Kang H.-Y."/>
            <person name="Kim D."/>
            <person name="Lee H.H."/>
            <person name="Park K.H."/>
            <person name="Park S.-H."/>
            <person name="Park H.-S."/>
            <person name="Lee H.K."/>
            <person name="Oh T.K."/>
            <person name="Kim J.F."/>
        </authorList>
    </citation>
    <scope>NUCLEOTIDE SEQUENCE [LARGE SCALE GENOMIC DNA]</scope>
    <source>
        <strain evidence="1 2">KCTC 2396</strain>
    </source>
</reference>
<accession>Q2SC19</accession>